<gene>
    <name evidence="1" type="ORF">BKA15_002267</name>
</gene>
<dbReference type="AlphaFoldDB" id="A0A7Y9I617"/>
<proteinExistence type="predicted"/>
<accession>A0A7Y9I617</accession>
<evidence type="ECO:0000313" key="2">
    <source>
        <dbReference type="Proteomes" id="UP000569914"/>
    </source>
</evidence>
<dbReference type="Pfam" id="PF10706">
    <property type="entry name" value="Aminoglyc_resit"/>
    <property type="match status" value="1"/>
</dbReference>
<evidence type="ECO:0008006" key="3">
    <source>
        <dbReference type="Google" id="ProtNLM"/>
    </source>
</evidence>
<evidence type="ECO:0000313" key="1">
    <source>
        <dbReference type="EMBL" id="NYE70938.1"/>
    </source>
</evidence>
<protein>
    <recommendedName>
        <fullName evidence="3">Aminoglycoside-2''-adenylyltransferase</fullName>
    </recommendedName>
</protein>
<dbReference type="RefSeq" id="WP_179750764.1">
    <property type="nucleotide sequence ID" value="NZ_JACCBU010000001.1"/>
</dbReference>
<dbReference type="EMBL" id="JACCBU010000001">
    <property type="protein sequence ID" value="NYE70938.1"/>
    <property type="molecule type" value="Genomic_DNA"/>
</dbReference>
<sequence>MTTSEPLPATPAESAETAYWARLYGRWESLDLAGLVQFMAGFKQPWWVVGGWAIDVFTGLPREHEDVDVSIFASDVSHLRAHVRGRWDLWNVAGGDMRPLTDRTPDVFDDASQIWVRENGDAPWVLDVPMTPGHGEQWTNKFIPGHTAPLEAVTWIADDKIRYLNPEIVLLFKARKRRRKDDRDFEVTWPLLGQEKQDWLREMIRGFDADHPWIRGAKAAARSGTG</sequence>
<reference evidence="1 2" key="1">
    <citation type="submission" date="2020-07" db="EMBL/GenBank/DDBJ databases">
        <title>Sequencing the genomes of 1000 actinobacteria strains.</title>
        <authorList>
            <person name="Klenk H.-P."/>
        </authorList>
    </citation>
    <scope>NUCLEOTIDE SEQUENCE [LARGE SCALE GENOMIC DNA]</scope>
    <source>
        <strain evidence="1 2">DSM 22083</strain>
    </source>
</reference>
<dbReference type="InterPro" id="IPR019646">
    <property type="entry name" value="Aminoglyc_AdlTrfase"/>
</dbReference>
<name>A0A7Y9I617_9ACTN</name>
<dbReference type="Proteomes" id="UP000569914">
    <property type="component" value="Unassembled WGS sequence"/>
</dbReference>
<comment type="caution">
    <text evidence="1">The sequence shown here is derived from an EMBL/GenBank/DDBJ whole genome shotgun (WGS) entry which is preliminary data.</text>
</comment>
<organism evidence="1 2">
    <name type="scientific">Microlunatus parietis</name>
    <dbReference type="NCBI Taxonomy" id="682979"/>
    <lineage>
        <taxon>Bacteria</taxon>
        <taxon>Bacillati</taxon>
        <taxon>Actinomycetota</taxon>
        <taxon>Actinomycetes</taxon>
        <taxon>Propionibacteriales</taxon>
        <taxon>Propionibacteriaceae</taxon>
        <taxon>Microlunatus</taxon>
    </lineage>
</organism>
<keyword evidence="2" id="KW-1185">Reference proteome</keyword>
<dbReference type="Gene3D" id="3.30.460.40">
    <property type="match status" value="1"/>
</dbReference>